<evidence type="ECO:0000256" key="1">
    <source>
        <dbReference type="ARBA" id="ARBA00005648"/>
    </source>
</evidence>
<dbReference type="AlphaFoldDB" id="A0A7S1UWY6"/>
<sequence length="236" mass="26649">MGEGVERDGRHIHVFVPEDTPNFNASHIIHELTFGPTDDIPMKDVTKIVAAEHGTSGLFQYFIKVVPTTYKGKDVIPASVKRDGKEAYLPALFVEEEEAELDENVVETNRYFYTERFRPLMTEYLEDDHIVDEGDNEDDDKAEKAAVEAGHSQSDSHSHKDHHNIQNSVLPGIFFIYEIYPFSVEVTREGVPFTHLLIRLLATVGGVFTVVSWAESALSGGKNGNNRRRQSPMNFR</sequence>
<dbReference type="InterPro" id="IPR012936">
    <property type="entry name" value="Erv_C"/>
</dbReference>
<dbReference type="GO" id="GO:0005783">
    <property type="term" value="C:endoplasmic reticulum"/>
    <property type="evidence" value="ECO:0007669"/>
    <property type="project" value="TreeGrafter"/>
</dbReference>
<gene>
    <name evidence="4" type="ORF">GOCE00092_LOCUS10007</name>
</gene>
<accession>A0A7S1UWY6</accession>
<dbReference type="InterPro" id="IPR045888">
    <property type="entry name" value="Erv"/>
</dbReference>
<dbReference type="PANTHER" id="PTHR10984:SF25">
    <property type="entry name" value="ENDOPLASMIC RETICULUM-GOLGI INTERMEDIATE COMPARTMENT PROTEIN 3"/>
    <property type="match status" value="1"/>
</dbReference>
<dbReference type="GO" id="GO:0030134">
    <property type="term" value="C:COPII-coated ER to Golgi transport vesicle"/>
    <property type="evidence" value="ECO:0007669"/>
    <property type="project" value="TreeGrafter"/>
</dbReference>
<feature type="region of interest" description="Disordered" evidence="2">
    <location>
        <begin position="130"/>
        <end position="162"/>
    </location>
</feature>
<evidence type="ECO:0000256" key="2">
    <source>
        <dbReference type="SAM" id="MobiDB-lite"/>
    </source>
</evidence>
<dbReference type="PANTHER" id="PTHR10984">
    <property type="entry name" value="ENDOPLASMIC RETICULUM-GOLGI INTERMEDIATE COMPARTMENT PROTEIN"/>
    <property type="match status" value="1"/>
</dbReference>
<dbReference type="Pfam" id="PF07970">
    <property type="entry name" value="COPIIcoated_ERV"/>
    <property type="match status" value="1"/>
</dbReference>
<reference evidence="4" key="1">
    <citation type="submission" date="2021-01" db="EMBL/GenBank/DDBJ databases">
        <authorList>
            <person name="Corre E."/>
            <person name="Pelletier E."/>
            <person name="Niang G."/>
            <person name="Scheremetjew M."/>
            <person name="Finn R."/>
            <person name="Kale V."/>
            <person name="Holt S."/>
            <person name="Cochrane G."/>
            <person name="Meng A."/>
            <person name="Brown T."/>
            <person name="Cohen L."/>
        </authorList>
    </citation>
    <scope>NUCLEOTIDE SEQUENCE</scope>
    <source>
        <strain evidence="4">CCMP 410</strain>
    </source>
</reference>
<feature type="region of interest" description="Disordered" evidence="2">
    <location>
        <begin position="217"/>
        <end position="236"/>
    </location>
</feature>
<organism evidence="4">
    <name type="scientific">Grammatophora oceanica</name>
    <dbReference type="NCBI Taxonomy" id="210454"/>
    <lineage>
        <taxon>Eukaryota</taxon>
        <taxon>Sar</taxon>
        <taxon>Stramenopiles</taxon>
        <taxon>Ochrophyta</taxon>
        <taxon>Bacillariophyta</taxon>
        <taxon>Fragilariophyceae</taxon>
        <taxon>Fragilariophycidae</taxon>
        <taxon>Rhabdonematales</taxon>
        <taxon>Grammatophoraceae</taxon>
        <taxon>Grammatophora</taxon>
    </lineage>
</organism>
<evidence type="ECO:0000313" key="4">
    <source>
        <dbReference type="EMBL" id="CAD9281097.1"/>
    </source>
</evidence>
<evidence type="ECO:0000259" key="3">
    <source>
        <dbReference type="Pfam" id="PF07970"/>
    </source>
</evidence>
<proteinExistence type="inferred from homology"/>
<feature type="domain" description="Endoplasmic reticulum vesicle transporter C-terminal" evidence="3">
    <location>
        <begin position="2"/>
        <end position="213"/>
    </location>
</feature>
<protein>
    <recommendedName>
        <fullName evidence="3">Endoplasmic reticulum vesicle transporter C-terminal domain-containing protein</fullName>
    </recommendedName>
</protein>
<dbReference type="EMBL" id="HBGK01019695">
    <property type="protein sequence ID" value="CAD9281097.1"/>
    <property type="molecule type" value="Transcribed_RNA"/>
</dbReference>
<name>A0A7S1UWY6_9STRA</name>
<comment type="similarity">
    <text evidence="1">Belongs to the ERGIC family.</text>
</comment>